<dbReference type="Proteomes" id="UP000176317">
    <property type="component" value="Unassembled WGS sequence"/>
</dbReference>
<comment type="caution">
    <text evidence="2">The sequence shown here is derived from an EMBL/GenBank/DDBJ whole genome shotgun (WGS) entry which is preliminary data.</text>
</comment>
<evidence type="ECO:0000313" key="3">
    <source>
        <dbReference type="Proteomes" id="UP000176317"/>
    </source>
</evidence>
<dbReference type="Pfam" id="PF03819">
    <property type="entry name" value="MazG"/>
    <property type="match status" value="1"/>
</dbReference>
<evidence type="ECO:0000259" key="1">
    <source>
        <dbReference type="Pfam" id="PF03819"/>
    </source>
</evidence>
<accession>A0A1F5G5Y1</accession>
<dbReference type="Gene3D" id="1.10.287.1080">
    <property type="entry name" value="MazG-like"/>
    <property type="match status" value="1"/>
</dbReference>
<proteinExistence type="predicted"/>
<dbReference type="SUPFAM" id="SSF101386">
    <property type="entry name" value="all-alpha NTP pyrophosphatases"/>
    <property type="match status" value="1"/>
</dbReference>
<name>A0A1F5G5Y1_9BACT</name>
<protein>
    <recommendedName>
        <fullName evidence="1">NTP pyrophosphohydrolase MazG-like domain-containing protein</fullName>
    </recommendedName>
</protein>
<gene>
    <name evidence="2" type="ORF">A2164_04350</name>
</gene>
<organism evidence="2 3">
    <name type="scientific">Candidatus Curtissbacteria bacterium RBG_13_35_7</name>
    <dbReference type="NCBI Taxonomy" id="1797705"/>
    <lineage>
        <taxon>Bacteria</taxon>
        <taxon>Candidatus Curtissiibacteriota</taxon>
    </lineage>
</organism>
<feature type="domain" description="NTP pyrophosphohydrolase MazG-like" evidence="1">
    <location>
        <begin position="34"/>
        <end position="97"/>
    </location>
</feature>
<sequence length="107" mass="12435">MSKYLLNKAIKDTQKVANKMPGNKDWVVHTRFVELVEEVGELANAIQTDEGYKSKSRKKSEVVDSICDILWEILLIAGLYKVDLDWEYPKVLKQINKRRKAGEFEHI</sequence>
<dbReference type="InterPro" id="IPR004518">
    <property type="entry name" value="MazG-like_dom"/>
</dbReference>
<dbReference type="EMBL" id="MFAT01000002">
    <property type="protein sequence ID" value="OGD87249.1"/>
    <property type="molecule type" value="Genomic_DNA"/>
</dbReference>
<dbReference type="AlphaFoldDB" id="A0A1F5G5Y1"/>
<dbReference type="CDD" id="cd11523">
    <property type="entry name" value="NTP-PPase"/>
    <property type="match status" value="1"/>
</dbReference>
<reference evidence="2 3" key="1">
    <citation type="journal article" date="2016" name="Nat. Commun.">
        <title>Thousands of microbial genomes shed light on interconnected biogeochemical processes in an aquifer system.</title>
        <authorList>
            <person name="Anantharaman K."/>
            <person name="Brown C.T."/>
            <person name="Hug L.A."/>
            <person name="Sharon I."/>
            <person name="Castelle C.J."/>
            <person name="Probst A.J."/>
            <person name="Thomas B.C."/>
            <person name="Singh A."/>
            <person name="Wilkins M.J."/>
            <person name="Karaoz U."/>
            <person name="Brodie E.L."/>
            <person name="Williams K.H."/>
            <person name="Hubbard S.S."/>
            <person name="Banfield J.F."/>
        </authorList>
    </citation>
    <scope>NUCLEOTIDE SEQUENCE [LARGE SCALE GENOMIC DNA]</scope>
</reference>
<evidence type="ECO:0000313" key="2">
    <source>
        <dbReference type="EMBL" id="OGD87249.1"/>
    </source>
</evidence>